<evidence type="ECO:0000313" key="1">
    <source>
        <dbReference type="EMBL" id="KAG4305124.1"/>
    </source>
</evidence>
<sequence length="139" mass="15996">MTKKEKTPKESRIVSQQEFYARFSFLYQAANIYTTYSILNQNKYVDKTIQSELALAKFYINTAKKVAQKAILKINPSIKRTLCRRCDTVLLPSITSSIEIENLSKNNKNIADIIVVTCNFCNTQKRYPVLKTNTKSTNQ</sequence>
<accession>A0ACB7CBM1</accession>
<name>A0ACB7CBM1_9ASCO</name>
<comment type="caution">
    <text evidence="1">The sequence shown here is derived from an EMBL/GenBank/DDBJ whole genome shotgun (WGS) entry which is preliminary data.</text>
</comment>
<proteinExistence type="predicted"/>
<evidence type="ECO:0000313" key="2">
    <source>
        <dbReference type="Proteomes" id="UP000768646"/>
    </source>
</evidence>
<dbReference type="Proteomes" id="UP000768646">
    <property type="component" value="Unassembled WGS sequence"/>
</dbReference>
<protein>
    <submittedName>
        <fullName evidence="1">Uncharacterized protein</fullName>
    </submittedName>
</protein>
<keyword evidence="2" id="KW-1185">Reference proteome</keyword>
<dbReference type="EMBL" id="JABTEG010000004">
    <property type="protein sequence ID" value="KAG4305124.1"/>
    <property type="molecule type" value="Genomic_DNA"/>
</dbReference>
<gene>
    <name evidence="1" type="ORF">PORY_001294</name>
</gene>
<organism evidence="1 2">
    <name type="scientific">Pneumocystis oryctolagi</name>
    <dbReference type="NCBI Taxonomy" id="42067"/>
    <lineage>
        <taxon>Eukaryota</taxon>
        <taxon>Fungi</taxon>
        <taxon>Dikarya</taxon>
        <taxon>Ascomycota</taxon>
        <taxon>Taphrinomycotina</taxon>
        <taxon>Pneumocystomycetes</taxon>
        <taxon>Pneumocystaceae</taxon>
        <taxon>Pneumocystis</taxon>
    </lineage>
</organism>
<reference evidence="1 2" key="1">
    <citation type="journal article" date="2021" name="Commun. Biol.">
        <title>Genomic insights into the host specific adaptation of the Pneumocystis genus.</title>
        <authorList>
            <person name="Cisse O.H."/>
            <person name="Ma L."/>
            <person name="Dekker J.P."/>
            <person name="Khil P.P."/>
            <person name="Youn J.-H."/>
            <person name="Brenchley J.M."/>
            <person name="Blair R."/>
            <person name="Pahar B."/>
            <person name="Chabe M."/>
            <person name="Van Rompay K.K.A."/>
            <person name="Keesler R."/>
            <person name="Sukura A."/>
            <person name="Hirsch V."/>
            <person name="Kutty G."/>
            <person name="Liu Y."/>
            <person name="Peng L."/>
            <person name="Chen J."/>
            <person name="Song J."/>
            <person name="Weissenbacher-Lang C."/>
            <person name="Xu J."/>
            <person name="Upham N.S."/>
            <person name="Stajich J.E."/>
            <person name="Cuomo C.A."/>
            <person name="Cushion M.T."/>
            <person name="Kovacs J.A."/>
        </authorList>
    </citation>
    <scope>NUCLEOTIDE SEQUENCE [LARGE SCALE GENOMIC DNA]</scope>
    <source>
        <strain evidence="1 2">RABM</strain>
    </source>
</reference>